<reference evidence="1 2" key="2">
    <citation type="submission" date="2019-04" db="EMBL/GenBank/DDBJ databases">
        <title>The genome sequence of big-headed turtle.</title>
        <authorList>
            <person name="Gong S."/>
        </authorList>
    </citation>
    <scope>NUCLEOTIDE SEQUENCE [LARGE SCALE GENOMIC DNA]</scope>
    <source>
        <strain evidence="1">DO16091913</strain>
        <tissue evidence="1">Muscle</tissue>
    </source>
</reference>
<dbReference type="EMBL" id="QXTE01000039">
    <property type="protein sequence ID" value="TFK10734.1"/>
    <property type="molecule type" value="Genomic_DNA"/>
</dbReference>
<organism evidence="1 2">
    <name type="scientific">Platysternon megacephalum</name>
    <name type="common">big-headed turtle</name>
    <dbReference type="NCBI Taxonomy" id="55544"/>
    <lineage>
        <taxon>Eukaryota</taxon>
        <taxon>Metazoa</taxon>
        <taxon>Chordata</taxon>
        <taxon>Craniata</taxon>
        <taxon>Vertebrata</taxon>
        <taxon>Euteleostomi</taxon>
        <taxon>Archelosauria</taxon>
        <taxon>Testudinata</taxon>
        <taxon>Testudines</taxon>
        <taxon>Cryptodira</taxon>
        <taxon>Durocryptodira</taxon>
        <taxon>Testudinoidea</taxon>
        <taxon>Platysternidae</taxon>
        <taxon>Platysternon</taxon>
    </lineage>
</organism>
<dbReference type="AlphaFoldDB" id="A0A4D9EY46"/>
<dbReference type="Proteomes" id="UP000297703">
    <property type="component" value="Unassembled WGS sequence"/>
</dbReference>
<keyword evidence="2" id="KW-1185">Reference proteome</keyword>
<protein>
    <submittedName>
        <fullName evidence="1">Proprotein convertase subtilisin/kexin type 9</fullName>
    </submittedName>
</protein>
<accession>A0A4D9EY46</accession>
<evidence type="ECO:0000313" key="1">
    <source>
        <dbReference type="EMBL" id="TFK10734.1"/>
    </source>
</evidence>
<reference evidence="1 2" key="1">
    <citation type="submission" date="2019-04" db="EMBL/GenBank/DDBJ databases">
        <title>Draft genome of the big-headed turtle Platysternon megacephalum.</title>
        <authorList>
            <person name="Gong S."/>
        </authorList>
    </citation>
    <scope>NUCLEOTIDE SEQUENCE [LARGE SCALE GENOMIC DNA]</scope>
    <source>
        <strain evidence="1">DO16091913</strain>
        <tissue evidence="1">Muscle</tissue>
    </source>
</reference>
<gene>
    <name evidence="1" type="ORF">DR999_PMT06142</name>
</gene>
<proteinExistence type="predicted"/>
<sequence>MNTVYGALEKGCGNAQVLFLSQTAALFHLCWTRQRRIGQLPIDNWKRIVT</sequence>
<comment type="caution">
    <text evidence="1">The sequence shown here is derived from an EMBL/GenBank/DDBJ whole genome shotgun (WGS) entry which is preliminary data.</text>
</comment>
<evidence type="ECO:0000313" key="2">
    <source>
        <dbReference type="Proteomes" id="UP000297703"/>
    </source>
</evidence>
<name>A0A4D9EY46_9SAUR</name>